<comment type="caution">
    <text evidence="3">The sequence shown here is derived from an EMBL/GenBank/DDBJ whole genome shotgun (WGS) entry which is preliminary data.</text>
</comment>
<dbReference type="PANTHER" id="PTHR21666:SF285">
    <property type="entry name" value="M23 FAMILY METALLOPEPTIDASE"/>
    <property type="match status" value="1"/>
</dbReference>
<keyword evidence="4" id="KW-1185">Reference proteome</keyword>
<feature type="chain" id="PRO_5045668899" evidence="1">
    <location>
        <begin position="27"/>
        <end position="317"/>
    </location>
</feature>
<dbReference type="InterPro" id="IPR050570">
    <property type="entry name" value="Cell_wall_metabolism_enzyme"/>
</dbReference>
<dbReference type="CDD" id="cd12797">
    <property type="entry name" value="M23_peptidase"/>
    <property type="match status" value="1"/>
</dbReference>
<proteinExistence type="predicted"/>
<name>A0ABP9E815_9GAMM</name>
<keyword evidence="1" id="KW-0732">Signal</keyword>
<evidence type="ECO:0000256" key="1">
    <source>
        <dbReference type="SAM" id="SignalP"/>
    </source>
</evidence>
<dbReference type="Pfam" id="PF01551">
    <property type="entry name" value="Peptidase_M23"/>
    <property type="match status" value="1"/>
</dbReference>
<organism evidence="3 4">
    <name type="scientific">Luteimonas vadosa</name>
    <dbReference type="NCBI Taxonomy" id="1165507"/>
    <lineage>
        <taxon>Bacteria</taxon>
        <taxon>Pseudomonadati</taxon>
        <taxon>Pseudomonadota</taxon>
        <taxon>Gammaproteobacteria</taxon>
        <taxon>Lysobacterales</taxon>
        <taxon>Lysobacteraceae</taxon>
        <taxon>Luteimonas</taxon>
    </lineage>
</organism>
<evidence type="ECO:0000313" key="4">
    <source>
        <dbReference type="Proteomes" id="UP001501323"/>
    </source>
</evidence>
<dbReference type="Gene3D" id="2.70.70.10">
    <property type="entry name" value="Glucose Permease (Domain IIA)"/>
    <property type="match status" value="1"/>
</dbReference>
<dbReference type="Proteomes" id="UP001501323">
    <property type="component" value="Unassembled WGS sequence"/>
</dbReference>
<dbReference type="SUPFAM" id="SSF51261">
    <property type="entry name" value="Duplicated hybrid motif"/>
    <property type="match status" value="1"/>
</dbReference>
<dbReference type="InterPro" id="IPR016047">
    <property type="entry name" value="M23ase_b-sheet_dom"/>
</dbReference>
<dbReference type="InterPro" id="IPR011055">
    <property type="entry name" value="Dup_hybrid_motif"/>
</dbReference>
<dbReference type="PANTHER" id="PTHR21666">
    <property type="entry name" value="PEPTIDASE-RELATED"/>
    <property type="match status" value="1"/>
</dbReference>
<feature type="domain" description="M23ase beta-sheet core" evidence="2">
    <location>
        <begin position="215"/>
        <end position="309"/>
    </location>
</feature>
<feature type="signal peptide" evidence="1">
    <location>
        <begin position="1"/>
        <end position="26"/>
    </location>
</feature>
<sequence>MSLLRRRSAGCSLVAWAALLVCAACAASTTGATRIPATDGRNVVAPNGKQAAAVVARAGAARTVEPADARIVFPASVPQGALVIGKVPPGSTVRYDGKTLRSTGYGTVVFGVGRDARGPLLVEVTRPDATRDQARIEVTPRDWPVEHVSGVPPQTVNPPPAIAERIRREQALVSAARTRDDDRADFAQSFIWPVQGRISGRFGNARVYNGQPGSGHSGMDIAAPAGTPVKAPAAGVVTFAQDLYLTGGTVLLDHGFGVSSNFLHLSRIDVRVGDRVEQGQTIAAVGATGRATGPHLHWGMNWFDVRVDPLLVLERGQ</sequence>
<accession>A0ABP9E815</accession>
<evidence type="ECO:0000259" key="2">
    <source>
        <dbReference type="Pfam" id="PF01551"/>
    </source>
</evidence>
<protein>
    <submittedName>
        <fullName evidence="3">M23 family metallopeptidase</fullName>
    </submittedName>
</protein>
<gene>
    <name evidence="3" type="ORF">GCM10023332_21310</name>
</gene>
<evidence type="ECO:0000313" key="3">
    <source>
        <dbReference type="EMBL" id="GAA4868517.1"/>
    </source>
</evidence>
<dbReference type="EMBL" id="BAABJY010000002">
    <property type="protein sequence ID" value="GAA4868517.1"/>
    <property type="molecule type" value="Genomic_DNA"/>
</dbReference>
<reference evidence="4" key="1">
    <citation type="journal article" date="2019" name="Int. J. Syst. Evol. Microbiol.">
        <title>The Global Catalogue of Microorganisms (GCM) 10K type strain sequencing project: providing services to taxonomists for standard genome sequencing and annotation.</title>
        <authorList>
            <consortium name="The Broad Institute Genomics Platform"/>
            <consortium name="The Broad Institute Genome Sequencing Center for Infectious Disease"/>
            <person name="Wu L."/>
            <person name="Ma J."/>
        </authorList>
    </citation>
    <scope>NUCLEOTIDE SEQUENCE [LARGE SCALE GENOMIC DNA]</scope>
    <source>
        <strain evidence="4">JCM 18392</strain>
    </source>
</reference>